<dbReference type="EMBL" id="PXYW01000004">
    <property type="protein sequence ID" value="PSR35077.1"/>
    <property type="molecule type" value="Genomic_DNA"/>
</dbReference>
<feature type="binding site" evidence="4">
    <location>
        <position position="216"/>
    </location>
    <ligand>
        <name>Mn(2+)</name>
        <dbReference type="ChEBI" id="CHEBI:29035"/>
        <label>1</label>
    </ligand>
</feature>
<feature type="binding site" evidence="4">
    <location>
        <position position="134"/>
    </location>
    <ligand>
        <name>Mn(2+)</name>
        <dbReference type="ChEBI" id="CHEBI:29035"/>
        <label>1</label>
    </ligand>
</feature>
<dbReference type="Gene3D" id="3.40.800.10">
    <property type="entry name" value="Ureohydrolase domain"/>
    <property type="match status" value="1"/>
</dbReference>
<proteinExistence type="inferred from homology"/>
<comment type="caution">
    <text evidence="6">The sequence shown here is derived from an EMBL/GenBank/DDBJ whole genome shotgun (WGS) entry which is preliminary data.</text>
</comment>
<dbReference type="PROSITE" id="PS01053">
    <property type="entry name" value="ARGINASE_1"/>
    <property type="match status" value="1"/>
</dbReference>
<dbReference type="SUPFAM" id="SSF52768">
    <property type="entry name" value="Arginase/deacetylase"/>
    <property type="match status" value="1"/>
</dbReference>
<comment type="cofactor">
    <cofactor evidence="4">
        <name>Mn(2+)</name>
        <dbReference type="ChEBI" id="CHEBI:29035"/>
    </cofactor>
    <text evidence="4">Binds 2 manganese ions per subunit.</text>
</comment>
<dbReference type="InterPro" id="IPR023696">
    <property type="entry name" value="Ureohydrolase_dom_sf"/>
</dbReference>
<dbReference type="Proteomes" id="UP000242972">
    <property type="component" value="Unassembled WGS sequence"/>
</dbReference>
<dbReference type="AlphaFoldDB" id="A0A2T2XKR6"/>
<comment type="similarity">
    <text evidence="1">Belongs to the arginase family. Agmatinase subfamily.</text>
</comment>
<keyword evidence="2 4" id="KW-0479">Metal-binding</keyword>
<evidence type="ECO:0000256" key="4">
    <source>
        <dbReference type="PIRSR" id="PIRSR036979-1"/>
    </source>
</evidence>
<feature type="binding site" evidence="4">
    <location>
        <position position="214"/>
    </location>
    <ligand>
        <name>Mn(2+)</name>
        <dbReference type="ChEBI" id="CHEBI:29035"/>
        <label>1</label>
    </ligand>
</feature>
<dbReference type="PROSITE" id="PS51409">
    <property type="entry name" value="ARGINASE_2"/>
    <property type="match status" value="1"/>
</dbReference>
<dbReference type="InterPro" id="IPR006035">
    <property type="entry name" value="Ureohydrolase"/>
</dbReference>
<dbReference type="CDD" id="cd11593">
    <property type="entry name" value="Agmatinase-like_2"/>
    <property type="match status" value="1"/>
</dbReference>
<dbReference type="GO" id="GO:0046872">
    <property type="term" value="F:metal ion binding"/>
    <property type="evidence" value="ECO:0007669"/>
    <property type="project" value="UniProtKB-KW"/>
</dbReference>
<feature type="binding site" evidence="4">
    <location>
        <position position="111"/>
    </location>
    <ligand>
        <name>Mn(2+)</name>
        <dbReference type="ChEBI" id="CHEBI:29035"/>
        <label>1</label>
    </ligand>
</feature>
<gene>
    <name evidence="6" type="primary">speB</name>
    <name evidence="6" type="ORF">C7B46_02680</name>
</gene>
<evidence type="ECO:0000256" key="1">
    <source>
        <dbReference type="ARBA" id="ARBA00009227"/>
    </source>
</evidence>
<evidence type="ECO:0000256" key="3">
    <source>
        <dbReference type="ARBA" id="ARBA00022801"/>
    </source>
</evidence>
<dbReference type="GO" id="GO:0008783">
    <property type="term" value="F:agmatinase activity"/>
    <property type="evidence" value="ECO:0007669"/>
    <property type="project" value="TreeGrafter"/>
</dbReference>
<dbReference type="PIRSF" id="PIRSF036979">
    <property type="entry name" value="Arginase"/>
    <property type="match status" value="1"/>
</dbReference>
<dbReference type="InterPro" id="IPR005925">
    <property type="entry name" value="Agmatinase-rel"/>
</dbReference>
<dbReference type="InterPro" id="IPR020855">
    <property type="entry name" value="Ureohydrolase_Mn_BS"/>
</dbReference>
<dbReference type="NCBIfam" id="TIGR01230">
    <property type="entry name" value="agmatinase"/>
    <property type="match status" value="1"/>
</dbReference>
<evidence type="ECO:0000313" key="6">
    <source>
        <dbReference type="EMBL" id="PSR35077.1"/>
    </source>
</evidence>
<keyword evidence="4" id="KW-0464">Manganese</keyword>
<keyword evidence="3 5" id="KW-0378">Hydrolase</keyword>
<feature type="binding site" evidence="4">
    <location>
        <position position="136"/>
    </location>
    <ligand>
        <name>Mn(2+)</name>
        <dbReference type="ChEBI" id="CHEBI:29035"/>
        <label>1</label>
    </ligand>
</feature>
<dbReference type="GO" id="GO:0033389">
    <property type="term" value="P:putrescine biosynthetic process from arginine, via agmatine"/>
    <property type="evidence" value="ECO:0007669"/>
    <property type="project" value="TreeGrafter"/>
</dbReference>
<dbReference type="PANTHER" id="PTHR11358">
    <property type="entry name" value="ARGINASE/AGMATINASE"/>
    <property type="match status" value="1"/>
</dbReference>
<dbReference type="PANTHER" id="PTHR11358:SF26">
    <property type="entry name" value="GUANIDINO ACID HYDROLASE, MITOCHONDRIAL"/>
    <property type="match status" value="1"/>
</dbReference>
<evidence type="ECO:0000256" key="2">
    <source>
        <dbReference type="ARBA" id="ARBA00022723"/>
    </source>
</evidence>
<dbReference type="Pfam" id="PF00491">
    <property type="entry name" value="Arginase"/>
    <property type="match status" value="1"/>
</dbReference>
<organism evidence="6 7">
    <name type="scientific">Sulfobacillus benefaciens</name>
    <dbReference type="NCBI Taxonomy" id="453960"/>
    <lineage>
        <taxon>Bacteria</taxon>
        <taxon>Bacillati</taxon>
        <taxon>Bacillota</taxon>
        <taxon>Clostridia</taxon>
        <taxon>Eubacteriales</taxon>
        <taxon>Clostridiales Family XVII. Incertae Sedis</taxon>
        <taxon>Sulfobacillus</taxon>
    </lineage>
</organism>
<sequence>MMNGFYRTDRFLGMDSSWDEADWIYFGIPMDFTASFQPGSRFGPARVRESSYAIETYSWSQKRDLAQMTVHDAGDLELPFGNVAKSLEQIGSAADEILSQGKRFFGLGGEHLVTLPLVEAALKKYPDLVVVHWDAHADLRDEYLGERFSHATVLRRVAEKLAPGHLYQFGIRSGTAQEAEFAKHHTRLYPEKVLEPLSGVLSELRGRPIYVTIDIDVIDPAFMPGTGTPEPGGITSQEALAALQLLDQLDVVSMDLVEAMPQADLSQRSGVLAAKMVREALLAAGIPQ</sequence>
<accession>A0A2T2XKR6</accession>
<feature type="binding site" evidence="4">
    <location>
        <position position="138"/>
    </location>
    <ligand>
        <name>Mn(2+)</name>
        <dbReference type="ChEBI" id="CHEBI:29035"/>
        <label>1</label>
    </ligand>
</feature>
<evidence type="ECO:0000313" key="7">
    <source>
        <dbReference type="Proteomes" id="UP000242972"/>
    </source>
</evidence>
<evidence type="ECO:0000256" key="5">
    <source>
        <dbReference type="RuleBase" id="RU003684"/>
    </source>
</evidence>
<protein>
    <submittedName>
        <fullName evidence="6">Agmatinase</fullName>
    </submittedName>
</protein>
<reference evidence="6 7" key="1">
    <citation type="journal article" date="2014" name="BMC Genomics">
        <title>Comparison of environmental and isolate Sulfobacillus genomes reveals diverse carbon, sulfur, nitrogen, and hydrogen metabolisms.</title>
        <authorList>
            <person name="Justice N.B."/>
            <person name="Norman A."/>
            <person name="Brown C.T."/>
            <person name="Singh A."/>
            <person name="Thomas B.C."/>
            <person name="Banfield J.F."/>
        </authorList>
    </citation>
    <scope>NUCLEOTIDE SEQUENCE [LARGE SCALE GENOMIC DNA]</scope>
    <source>
        <strain evidence="6">AMDSBA4</strain>
    </source>
</reference>
<name>A0A2T2XKR6_9FIRM</name>